<accession>A0ABU5N087</accession>
<keyword evidence="2" id="KW-0963">Cytoplasm</keyword>
<dbReference type="InterPro" id="IPR004394">
    <property type="entry name" value="Iojap/RsfS/C7orf30"/>
</dbReference>
<comment type="function">
    <text evidence="2">Functions as a ribosomal silencing factor. Interacts with ribosomal protein uL14 (rplN), blocking formation of intersubunit bridge B8. Prevents association of the 30S and 50S ribosomal subunits and the formation of functional ribosomes, thus repressing translation.</text>
</comment>
<evidence type="ECO:0000256" key="2">
    <source>
        <dbReference type="HAMAP-Rule" id="MF_01477"/>
    </source>
</evidence>
<dbReference type="HAMAP" id="MF_01477">
    <property type="entry name" value="Iojap_RsfS"/>
    <property type="match status" value="1"/>
</dbReference>
<sequence>MEKTDLQIIEEVVAFLDDRKAENIVTLDLREHANIADYFVIATGANKPHLKALYDGLQKLFKGAGFKGFHKEGVPDSGWMIMDYHGIMVHIFEQELREFYDLEKLWKDAPRVAVGGEQ</sequence>
<reference evidence="3 4" key="1">
    <citation type="journal article" date="2024" name="Appl. Environ. Microbiol.">
        <title>Pontiella agarivorans sp. nov., a novel marine anaerobic bacterium capable of degrading macroalgal polysaccharides and fixing nitrogen.</title>
        <authorList>
            <person name="Liu N."/>
            <person name="Kivenson V."/>
            <person name="Peng X."/>
            <person name="Cui Z."/>
            <person name="Lankiewicz T.S."/>
            <person name="Gosselin K.M."/>
            <person name="English C.J."/>
            <person name="Blair E.M."/>
            <person name="O'Malley M.A."/>
            <person name="Valentine D.L."/>
        </authorList>
    </citation>
    <scope>NUCLEOTIDE SEQUENCE [LARGE SCALE GENOMIC DNA]</scope>
    <source>
        <strain evidence="3 4">NLcol2</strain>
    </source>
</reference>
<dbReference type="Proteomes" id="UP001290861">
    <property type="component" value="Unassembled WGS sequence"/>
</dbReference>
<comment type="subcellular location">
    <subcellularLocation>
        <location evidence="2">Cytoplasm</location>
    </subcellularLocation>
</comment>
<dbReference type="Gene3D" id="3.30.460.10">
    <property type="entry name" value="Beta Polymerase, domain 2"/>
    <property type="match status" value="1"/>
</dbReference>
<keyword evidence="2" id="KW-0810">Translation regulation</keyword>
<name>A0ABU5N087_9BACT</name>
<gene>
    <name evidence="2 3" type="primary">rsfS</name>
    <name evidence="3" type="ORF">P9H32_14195</name>
</gene>
<comment type="caution">
    <text evidence="3">The sequence shown here is derived from an EMBL/GenBank/DDBJ whole genome shotgun (WGS) entry which is preliminary data.</text>
</comment>
<dbReference type="SUPFAM" id="SSF81301">
    <property type="entry name" value="Nucleotidyltransferase"/>
    <property type="match status" value="1"/>
</dbReference>
<dbReference type="RefSeq" id="WP_322609558.1">
    <property type="nucleotide sequence ID" value="NZ_JARVCO010000012.1"/>
</dbReference>
<comment type="subunit">
    <text evidence="2">Interacts with ribosomal protein uL14 (rplN).</text>
</comment>
<keyword evidence="4" id="KW-1185">Reference proteome</keyword>
<evidence type="ECO:0000256" key="1">
    <source>
        <dbReference type="ARBA" id="ARBA00010574"/>
    </source>
</evidence>
<dbReference type="Pfam" id="PF02410">
    <property type="entry name" value="RsfS"/>
    <property type="match status" value="1"/>
</dbReference>
<dbReference type="PANTHER" id="PTHR21043:SF0">
    <property type="entry name" value="MITOCHONDRIAL ASSEMBLY OF RIBOSOMAL LARGE SUBUNIT PROTEIN 1"/>
    <property type="match status" value="1"/>
</dbReference>
<dbReference type="InterPro" id="IPR043519">
    <property type="entry name" value="NT_sf"/>
</dbReference>
<comment type="similarity">
    <text evidence="1 2">Belongs to the Iojap/RsfS family.</text>
</comment>
<organism evidence="3 4">
    <name type="scientific">Pontiella agarivorans</name>
    <dbReference type="NCBI Taxonomy" id="3038953"/>
    <lineage>
        <taxon>Bacteria</taxon>
        <taxon>Pseudomonadati</taxon>
        <taxon>Kiritimatiellota</taxon>
        <taxon>Kiritimatiellia</taxon>
        <taxon>Kiritimatiellales</taxon>
        <taxon>Pontiellaceae</taxon>
        <taxon>Pontiella</taxon>
    </lineage>
</organism>
<dbReference type="PANTHER" id="PTHR21043">
    <property type="entry name" value="IOJAP SUPERFAMILY ORTHOLOG"/>
    <property type="match status" value="1"/>
</dbReference>
<evidence type="ECO:0000313" key="4">
    <source>
        <dbReference type="Proteomes" id="UP001290861"/>
    </source>
</evidence>
<evidence type="ECO:0000313" key="3">
    <source>
        <dbReference type="EMBL" id="MDZ8119776.1"/>
    </source>
</evidence>
<protein>
    <recommendedName>
        <fullName evidence="2">Ribosomal silencing factor RsfS</fullName>
    </recommendedName>
</protein>
<proteinExistence type="inferred from homology"/>
<dbReference type="NCBIfam" id="TIGR00090">
    <property type="entry name" value="rsfS_iojap_ybeB"/>
    <property type="match status" value="1"/>
</dbReference>
<keyword evidence="2" id="KW-0678">Repressor</keyword>
<dbReference type="EMBL" id="JARVCO010000012">
    <property type="protein sequence ID" value="MDZ8119776.1"/>
    <property type="molecule type" value="Genomic_DNA"/>
</dbReference>